<dbReference type="EMBL" id="LAZR01012320">
    <property type="protein sequence ID" value="KKM27450.1"/>
    <property type="molecule type" value="Genomic_DNA"/>
</dbReference>
<protein>
    <submittedName>
        <fullName evidence="1">Uncharacterized protein</fullName>
    </submittedName>
</protein>
<name>A0A0F9LJ01_9ZZZZ</name>
<dbReference type="AlphaFoldDB" id="A0A0F9LJ01"/>
<accession>A0A0F9LJ01</accession>
<evidence type="ECO:0000313" key="1">
    <source>
        <dbReference type="EMBL" id="KKM27450.1"/>
    </source>
</evidence>
<comment type="caution">
    <text evidence="1">The sequence shown here is derived from an EMBL/GenBank/DDBJ whole genome shotgun (WGS) entry which is preliminary data.</text>
</comment>
<proteinExistence type="predicted"/>
<sequence>MENIRESLAEKGCDCADWSDEKCKEVAKALEIKLPREVEIVTGKNGAQYFVTEGFTVPKYKNQKEVPGETSTAKNIYTRVESLPQLRKDINAYFGSLHADELDDDE</sequence>
<reference evidence="1" key="1">
    <citation type="journal article" date="2015" name="Nature">
        <title>Complex archaea that bridge the gap between prokaryotes and eukaryotes.</title>
        <authorList>
            <person name="Spang A."/>
            <person name="Saw J.H."/>
            <person name="Jorgensen S.L."/>
            <person name="Zaremba-Niedzwiedzka K."/>
            <person name="Martijn J."/>
            <person name="Lind A.E."/>
            <person name="van Eijk R."/>
            <person name="Schleper C."/>
            <person name="Guy L."/>
            <person name="Ettema T.J."/>
        </authorList>
    </citation>
    <scope>NUCLEOTIDE SEQUENCE</scope>
</reference>
<gene>
    <name evidence="1" type="ORF">LCGC14_1574620</name>
</gene>
<organism evidence="1">
    <name type="scientific">marine sediment metagenome</name>
    <dbReference type="NCBI Taxonomy" id="412755"/>
    <lineage>
        <taxon>unclassified sequences</taxon>
        <taxon>metagenomes</taxon>
        <taxon>ecological metagenomes</taxon>
    </lineage>
</organism>